<dbReference type="FunFam" id="3.30.70.1250:FF:000001">
    <property type="entry name" value="Phosphopentomutase"/>
    <property type="match status" value="1"/>
</dbReference>
<dbReference type="SUPFAM" id="SSF53649">
    <property type="entry name" value="Alkaline phosphatase-like"/>
    <property type="match status" value="1"/>
</dbReference>
<dbReference type="InterPro" id="IPR017850">
    <property type="entry name" value="Alkaline_phosphatase_core_sf"/>
</dbReference>
<evidence type="ECO:0000256" key="4">
    <source>
        <dbReference type="ARBA" id="ARBA00023211"/>
    </source>
</evidence>
<evidence type="ECO:0000313" key="10">
    <source>
        <dbReference type="Proteomes" id="UP000501451"/>
    </source>
</evidence>
<feature type="binding site" evidence="6">
    <location>
        <position position="338"/>
    </location>
    <ligand>
        <name>Mn(2+)</name>
        <dbReference type="ChEBI" id="CHEBI:29035"/>
        <label>2</label>
    </ligand>
</feature>
<reference evidence="9 10" key="1">
    <citation type="journal article" date="2017" name="Int. J. Syst. Evol. Microbiol.">
        <title>Jeotgalibaca porci sp. nov. and Jeotgalibaca arthritidis sp. nov., isolated from pigs, and emended description of the genus Jeotgalibaca.</title>
        <authorList>
            <person name="Zamora L."/>
            <person name="Perez-Sancho M."/>
            <person name="Dominguez L."/>
            <person name="Fernandez-Garayzabal J.F."/>
            <person name="Vela A.I."/>
        </authorList>
    </citation>
    <scope>NUCLEOTIDE SEQUENCE [LARGE SCALE GENOMIC DNA]</scope>
    <source>
        <strain evidence="9 10">CECT 9157</strain>
    </source>
</reference>
<proteinExistence type="inferred from homology"/>
<dbReference type="GO" id="GO:0000287">
    <property type="term" value="F:magnesium ion binding"/>
    <property type="evidence" value="ECO:0007669"/>
    <property type="project" value="UniProtKB-UniRule"/>
</dbReference>
<keyword evidence="4 6" id="KW-0464">Manganese</keyword>
<dbReference type="AlphaFoldDB" id="A0A6G7KBZ9"/>
<protein>
    <recommendedName>
        <fullName evidence="6 7">Phosphopentomutase</fullName>
        <ecNumber evidence="6 7">5.4.2.7</ecNumber>
    </recommendedName>
    <alternativeName>
        <fullName evidence="6">Phosphodeoxyribomutase</fullName>
    </alternativeName>
</protein>
<comment type="catalytic activity">
    <reaction evidence="6">
        <text>alpha-D-ribose 1-phosphate = D-ribose 5-phosphate</text>
        <dbReference type="Rhea" id="RHEA:18793"/>
        <dbReference type="ChEBI" id="CHEBI:57720"/>
        <dbReference type="ChEBI" id="CHEBI:78346"/>
        <dbReference type="EC" id="5.4.2.7"/>
    </reaction>
</comment>
<sequence>MKKYNRIHVVVMDSVGIGEAADADQFGDVGSDTLGHIAETAGLNLPNMEKMGLGNIRDIEQIKKEANPIGYHTKLEEISVGKDTMTGHWELMGLNITTPFRVFENGFPEDLINKIETFSNRKIIGNKPASGTEILDEYGEHQMKTGDLIVYTSADSVLQIAAHEDIIPLEELYAICEYARKITLEDPYMIGRIIARPYLGEPGNFNRTSNRHDYALSPFGKTTLDHLKEADYDVISIGKISDIFNEQGITDSIRTVSNMDGVDKLVDVLKRDFTGMSFLNLVDFDAVYGHRRNPEGYGQALEDFDQRIPEVLENLREDDLLLITADHGNDPTFRGTDHTREYVPLLAYSKSMKDSGALAQGYFADIASTIADNFGVEQSEHGTSFLDKLN</sequence>
<name>A0A6G7KBZ9_9LACT</name>
<feature type="binding site" evidence="6">
    <location>
        <position position="13"/>
    </location>
    <ligand>
        <name>Mn(2+)</name>
        <dbReference type="ChEBI" id="CHEBI:29035"/>
        <label>1</label>
    </ligand>
</feature>
<dbReference type="GO" id="GO:0005829">
    <property type="term" value="C:cytosol"/>
    <property type="evidence" value="ECO:0007669"/>
    <property type="project" value="TreeGrafter"/>
</dbReference>
<feature type="binding site" evidence="6">
    <location>
        <position position="326"/>
    </location>
    <ligand>
        <name>Mn(2+)</name>
        <dbReference type="ChEBI" id="CHEBI:29035"/>
        <label>1</label>
    </ligand>
</feature>
<dbReference type="NCBIfam" id="TIGR01696">
    <property type="entry name" value="deoB"/>
    <property type="match status" value="1"/>
</dbReference>
<dbReference type="PIRSF" id="PIRSF001491">
    <property type="entry name" value="Ppentomutase"/>
    <property type="match status" value="1"/>
</dbReference>
<dbReference type="InterPro" id="IPR006124">
    <property type="entry name" value="Metalloenzyme"/>
</dbReference>
<organism evidence="9 10">
    <name type="scientific">Jeotgalibaca arthritidis</name>
    <dbReference type="NCBI Taxonomy" id="1868794"/>
    <lineage>
        <taxon>Bacteria</taxon>
        <taxon>Bacillati</taxon>
        <taxon>Bacillota</taxon>
        <taxon>Bacilli</taxon>
        <taxon>Lactobacillales</taxon>
        <taxon>Carnobacteriaceae</taxon>
        <taxon>Jeotgalibaca</taxon>
    </lineage>
</organism>
<comment type="subcellular location">
    <subcellularLocation>
        <location evidence="6">Cytoplasm</location>
    </subcellularLocation>
</comment>
<gene>
    <name evidence="6 9" type="primary">deoB</name>
    <name evidence="9" type="ORF">G7057_10380</name>
</gene>
<evidence type="ECO:0000313" key="9">
    <source>
        <dbReference type="EMBL" id="QII82804.1"/>
    </source>
</evidence>
<dbReference type="KEGG" id="jar:G7057_10380"/>
<dbReference type="GO" id="GO:0008973">
    <property type="term" value="F:phosphopentomutase activity"/>
    <property type="evidence" value="ECO:0007669"/>
    <property type="project" value="UniProtKB-UniRule"/>
</dbReference>
<keyword evidence="3 6" id="KW-0479">Metal-binding</keyword>
<evidence type="ECO:0000256" key="2">
    <source>
        <dbReference type="ARBA" id="ARBA00022490"/>
    </source>
</evidence>
<dbReference type="GO" id="GO:0043094">
    <property type="term" value="P:metabolic compound salvage"/>
    <property type="evidence" value="ECO:0007669"/>
    <property type="project" value="UniProtKB-UniRule"/>
</dbReference>
<feature type="binding site" evidence="6">
    <location>
        <position position="290"/>
    </location>
    <ligand>
        <name>Mn(2+)</name>
        <dbReference type="ChEBI" id="CHEBI:29035"/>
        <label>2</label>
    </ligand>
</feature>
<dbReference type="Gene3D" id="3.30.70.1250">
    <property type="entry name" value="Phosphopentomutase"/>
    <property type="match status" value="1"/>
</dbReference>
<dbReference type="PANTHER" id="PTHR21110:SF0">
    <property type="entry name" value="PHOSPHOPENTOMUTASE"/>
    <property type="match status" value="1"/>
</dbReference>
<keyword evidence="2 6" id="KW-0963">Cytoplasm</keyword>
<evidence type="ECO:0000259" key="8">
    <source>
        <dbReference type="Pfam" id="PF01676"/>
    </source>
</evidence>
<dbReference type="GO" id="GO:0030145">
    <property type="term" value="F:manganese ion binding"/>
    <property type="evidence" value="ECO:0007669"/>
    <property type="project" value="UniProtKB-UniRule"/>
</dbReference>
<dbReference type="EMBL" id="CP049740">
    <property type="protein sequence ID" value="QII82804.1"/>
    <property type="molecule type" value="Genomic_DNA"/>
</dbReference>
<feature type="domain" description="Metalloenzyme" evidence="8">
    <location>
        <begin position="6"/>
        <end position="377"/>
    </location>
</feature>
<comment type="pathway">
    <text evidence="6">Carbohydrate degradation; 2-deoxy-D-ribose 1-phosphate degradation; D-glyceraldehyde 3-phosphate and acetaldehyde from 2-deoxy-alpha-D-ribose 1-phosphate: step 1/2.</text>
</comment>
<feature type="binding site" evidence="6">
    <location>
        <position position="285"/>
    </location>
    <ligand>
        <name>Mn(2+)</name>
        <dbReference type="ChEBI" id="CHEBI:29035"/>
        <label>2</label>
    </ligand>
</feature>
<dbReference type="SUPFAM" id="SSF143856">
    <property type="entry name" value="DeoB insert domain-like"/>
    <property type="match status" value="1"/>
</dbReference>
<dbReference type="InterPro" id="IPR024052">
    <property type="entry name" value="Phosphopentomutase_DeoB_cap_sf"/>
</dbReference>
<dbReference type="Gene3D" id="3.40.720.10">
    <property type="entry name" value="Alkaline Phosphatase, subunit A"/>
    <property type="match status" value="1"/>
</dbReference>
<dbReference type="CDD" id="cd16009">
    <property type="entry name" value="PPM"/>
    <property type="match status" value="1"/>
</dbReference>
<dbReference type="EC" id="5.4.2.7" evidence="6 7"/>
<dbReference type="InterPro" id="IPR010045">
    <property type="entry name" value="DeoB"/>
</dbReference>
<dbReference type="HAMAP" id="MF_00740">
    <property type="entry name" value="Phosphopentomut"/>
    <property type="match status" value="1"/>
</dbReference>
<accession>A0A6G7KBZ9</accession>
<dbReference type="GO" id="GO:0006015">
    <property type="term" value="P:5-phosphoribose 1-diphosphate biosynthetic process"/>
    <property type="evidence" value="ECO:0007669"/>
    <property type="project" value="UniProtKB-UniPathway"/>
</dbReference>
<dbReference type="Pfam" id="PF01676">
    <property type="entry name" value="Metalloenzyme"/>
    <property type="match status" value="1"/>
</dbReference>
<evidence type="ECO:0000256" key="5">
    <source>
        <dbReference type="ARBA" id="ARBA00023235"/>
    </source>
</evidence>
<comment type="cofactor">
    <cofactor evidence="6">
        <name>Mn(2+)</name>
        <dbReference type="ChEBI" id="CHEBI:29035"/>
    </cofactor>
    <text evidence="6">Binds 2 manganese ions.</text>
</comment>
<dbReference type="PANTHER" id="PTHR21110">
    <property type="entry name" value="PHOSPHOPENTOMUTASE"/>
    <property type="match status" value="1"/>
</dbReference>
<comment type="similarity">
    <text evidence="1 6">Belongs to the phosphopentomutase family.</text>
</comment>
<dbReference type="RefSeq" id="WP_166163527.1">
    <property type="nucleotide sequence ID" value="NZ_CP049740.1"/>
</dbReference>
<dbReference type="GO" id="GO:0006018">
    <property type="term" value="P:2-deoxyribose 1-phosphate catabolic process"/>
    <property type="evidence" value="ECO:0007669"/>
    <property type="project" value="UniProtKB-UniRule"/>
</dbReference>
<comment type="function">
    <text evidence="6">Isomerase that catalyzes the conversion of deoxy-ribose 1-phosphate (dRib-1-P) and ribose 1-phosphate (Rib-1-P) to deoxy-ribose 5-phosphate (dRib-5-P) and ribose 5-phosphate (Rib-5-P), respectively.</text>
</comment>
<dbReference type="UniPathway" id="UPA00087">
    <property type="reaction ID" value="UER00173"/>
</dbReference>
<evidence type="ECO:0000256" key="1">
    <source>
        <dbReference type="ARBA" id="ARBA00010373"/>
    </source>
</evidence>
<keyword evidence="5 6" id="KW-0413">Isomerase</keyword>
<dbReference type="Proteomes" id="UP000501451">
    <property type="component" value="Chromosome"/>
</dbReference>
<evidence type="ECO:0000256" key="3">
    <source>
        <dbReference type="ARBA" id="ARBA00022723"/>
    </source>
</evidence>
<feature type="binding site" evidence="6">
    <location>
        <position position="327"/>
    </location>
    <ligand>
        <name>Mn(2+)</name>
        <dbReference type="ChEBI" id="CHEBI:29035"/>
        <label>1</label>
    </ligand>
</feature>
<comment type="catalytic activity">
    <reaction evidence="6">
        <text>2-deoxy-alpha-D-ribose 1-phosphate = 2-deoxy-D-ribose 5-phosphate</text>
        <dbReference type="Rhea" id="RHEA:27658"/>
        <dbReference type="ChEBI" id="CHEBI:57259"/>
        <dbReference type="ChEBI" id="CHEBI:62877"/>
        <dbReference type="EC" id="5.4.2.7"/>
    </reaction>
</comment>
<keyword evidence="10" id="KW-1185">Reference proteome</keyword>
<evidence type="ECO:0000256" key="6">
    <source>
        <dbReference type="HAMAP-Rule" id="MF_00740"/>
    </source>
</evidence>
<dbReference type="NCBIfam" id="NF003766">
    <property type="entry name" value="PRK05362.1"/>
    <property type="match status" value="1"/>
</dbReference>
<dbReference type="GO" id="GO:0009117">
    <property type="term" value="P:nucleotide metabolic process"/>
    <property type="evidence" value="ECO:0007669"/>
    <property type="project" value="UniProtKB-UniRule"/>
</dbReference>
<evidence type="ECO:0000256" key="7">
    <source>
        <dbReference type="NCBIfam" id="TIGR01696"/>
    </source>
</evidence>